<name>A0A108UD28_9GAMM</name>
<evidence type="ECO:0000256" key="1">
    <source>
        <dbReference type="ARBA" id="ARBA00007118"/>
    </source>
</evidence>
<dbReference type="EC" id="1.-.-.-" evidence="10"/>
<keyword evidence="2" id="KW-0285">Flavoprotein</keyword>
<dbReference type="Pfam" id="PF00881">
    <property type="entry name" value="Nitroreductase"/>
    <property type="match status" value="1"/>
</dbReference>
<dbReference type="AlphaFoldDB" id="A0A108UD28"/>
<proteinExistence type="inferred from homology"/>
<comment type="similarity">
    <text evidence="1">Belongs to the nitroreductase family.</text>
</comment>
<evidence type="ECO:0000256" key="2">
    <source>
        <dbReference type="ARBA" id="ARBA00022630"/>
    </source>
</evidence>
<accession>A0A108UD28</accession>
<dbReference type="PIRSF" id="PIRSF000232">
    <property type="entry name" value="YdjA"/>
    <property type="match status" value="1"/>
</dbReference>
<keyword evidence="6" id="KW-0520">NAD</keyword>
<dbReference type="InterPro" id="IPR026021">
    <property type="entry name" value="YdjA-like"/>
</dbReference>
<feature type="region of interest" description="Disordered" evidence="8">
    <location>
        <begin position="139"/>
        <end position="159"/>
    </location>
</feature>
<dbReference type="InterPro" id="IPR052530">
    <property type="entry name" value="NAD(P)H_nitroreductase"/>
</dbReference>
<dbReference type="InterPro" id="IPR029479">
    <property type="entry name" value="Nitroreductase"/>
</dbReference>
<keyword evidence="3 7" id="KW-0288">FMN</keyword>
<feature type="binding site" description="in other chain" evidence="7">
    <location>
        <begin position="105"/>
        <end position="107"/>
    </location>
    <ligand>
        <name>FMN</name>
        <dbReference type="ChEBI" id="CHEBI:58210"/>
        <note>ligand shared between dimeric partners</note>
    </ligand>
</feature>
<feature type="binding site" evidence="7">
    <location>
        <position position="7"/>
    </location>
    <ligand>
        <name>FMN</name>
        <dbReference type="ChEBI" id="CHEBI:58210"/>
        <note>ligand shared between dimeric partners</note>
    </ligand>
</feature>
<evidence type="ECO:0000313" key="10">
    <source>
        <dbReference type="EMBL" id="KWS06917.1"/>
    </source>
</evidence>
<reference evidence="10 11" key="1">
    <citation type="journal article" date="2014" name="Genome Announc.">
        <title>Draft Genome Sequence of Lysobacter capsici AZ78, a Bacterium Antagonistic to Plant-Pathogenic Oomycetes.</title>
        <authorList>
            <person name="Puopolo G."/>
            <person name="Sonego P."/>
            <person name="Engelen K."/>
            <person name="Pertot I."/>
        </authorList>
    </citation>
    <scope>NUCLEOTIDE SEQUENCE [LARGE SCALE GENOMIC DNA]</scope>
    <source>
        <strain evidence="10 11">AZ78</strain>
    </source>
</reference>
<gene>
    <name evidence="10" type="ORF">AZ78_4477</name>
</gene>
<sequence>MLASAVRVPDHGKRVPFRFLTIEGEARHALGERVAARGIEVFPDAGEAAVEKDRGRYSSAPLIVTVIARLGPDEKIPEFERVLTVGSVCFALLQAAQAFGFGAVWLTGWPAYDEQVARWLGVQADERIAGFIHIGTPKLDAPERERPDPLELTQAWSPA</sequence>
<comment type="cofactor">
    <cofactor evidence="7">
        <name>FMN</name>
        <dbReference type="ChEBI" id="CHEBI:58210"/>
    </cofactor>
    <text evidence="7">Binds 1 FMN per subunit.</text>
</comment>
<dbReference type="PANTHER" id="PTHR43821:SF1">
    <property type="entry name" value="NAD(P)H NITROREDUCTASE YDJA-RELATED"/>
    <property type="match status" value="1"/>
</dbReference>
<evidence type="ECO:0000256" key="7">
    <source>
        <dbReference type="PIRSR" id="PIRSR000232-1"/>
    </source>
</evidence>
<dbReference type="EMBL" id="JAJA02000001">
    <property type="protein sequence ID" value="KWS06917.1"/>
    <property type="molecule type" value="Genomic_DNA"/>
</dbReference>
<evidence type="ECO:0000259" key="9">
    <source>
        <dbReference type="Pfam" id="PF00881"/>
    </source>
</evidence>
<feature type="binding site" evidence="7">
    <location>
        <position position="11"/>
    </location>
    <ligand>
        <name>FMN</name>
        <dbReference type="ChEBI" id="CHEBI:58210"/>
        <note>ligand shared between dimeric partners</note>
    </ligand>
</feature>
<protein>
    <submittedName>
        <fullName evidence="10">Oxygen-insensitive NADPH nitroreductase</fullName>
        <ecNumber evidence="10">1.-.-.-</ecNumber>
    </submittedName>
</protein>
<feature type="compositionally biased region" description="Basic and acidic residues" evidence="8">
    <location>
        <begin position="140"/>
        <end position="149"/>
    </location>
</feature>
<dbReference type="InterPro" id="IPR000415">
    <property type="entry name" value="Nitroreductase-like"/>
</dbReference>
<comment type="caution">
    <text evidence="10">The sequence shown here is derived from an EMBL/GenBank/DDBJ whole genome shotgun (WGS) entry which is preliminary data.</text>
</comment>
<evidence type="ECO:0000256" key="3">
    <source>
        <dbReference type="ARBA" id="ARBA00022643"/>
    </source>
</evidence>
<dbReference type="Proteomes" id="UP000023435">
    <property type="component" value="Unassembled WGS sequence"/>
</dbReference>
<evidence type="ECO:0000313" key="11">
    <source>
        <dbReference type="Proteomes" id="UP000023435"/>
    </source>
</evidence>
<dbReference type="PANTHER" id="PTHR43821">
    <property type="entry name" value="NAD(P)H NITROREDUCTASE YDJA-RELATED"/>
    <property type="match status" value="1"/>
</dbReference>
<dbReference type="CDD" id="cd02135">
    <property type="entry name" value="YdjA-like"/>
    <property type="match status" value="1"/>
</dbReference>
<organism evidence="10 11">
    <name type="scientific">Lysobacter capsici AZ78</name>
    <dbReference type="NCBI Taxonomy" id="1444315"/>
    <lineage>
        <taxon>Bacteria</taxon>
        <taxon>Pseudomonadati</taxon>
        <taxon>Pseudomonadota</taxon>
        <taxon>Gammaproteobacteria</taxon>
        <taxon>Lysobacterales</taxon>
        <taxon>Lysobacteraceae</taxon>
        <taxon>Lysobacter</taxon>
    </lineage>
</organism>
<feature type="domain" description="Nitroreductase" evidence="9">
    <location>
        <begin position="2"/>
        <end position="135"/>
    </location>
</feature>
<keyword evidence="5 10" id="KW-0560">Oxidoreductase</keyword>
<dbReference type="Gene3D" id="3.40.109.10">
    <property type="entry name" value="NADH Oxidase"/>
    <property type="match status" value="1"/>
</dbReference>
<dbReference type="SUPFAM" id="SSF55469">
    <property type="entry name" value="FMN-dependent nitroreductase-like"/>
    <property type="match status" value="1"/>
</dbReference>
<dbReference type="GO" id="GO:0016491">
    <property type="term" value="F:oxidoreductase activity"/>
    <property type="evidence" value="ECO:0007669"/>
    <property type="project" value="UniProtKB-KW"/>
</dbReference>
<evidence type="ECO:0000256" key="4">
    <source>
        <dbReference type="ARBA" id="ARBA00022857"/>
    </source>
</evidence>
<evidence type="ECO:0000256" key="5">
    <source>
        <dbReference type="ARBA" id="ARBA00023002"/>
    </source>
</evidence>
<keyword evidence="4" id="KW-0521">NADP</keyword>
<evidence type="ECO:0000256" key="6">
    <source>
        <dbReference type="ARBA" id="ARBA00023027"/>
    </source>
</evidence>
<keyword evidence="11" id="KW-1185">Reference proteome</keyword>
<evidence type="ECO:0000256" key="8">
    <source>
        <dbReference type="SAM" id="MobiDB-lite"/>
    </source>
</evidence>